<feature type="transmembrane region" description="Helical" evidence="7">
    <location>
        <begin position="12"/>
        <end position="31"/>
    </location>
</feature>
<dbReference type="KEGG" id="bhu:bhn_I0542"/>
<dbReference type="SUPFAM" id="SSF51735">
    <property type="entry name" value="NAD(P)-binding Rossmann-fold domains"/>
    <property type="match status" value="1"/>
</dbReference>
<dbReference type="NCBIfam" id="TIGR03023">
    <property type="entry name" value="WcaJ_sugtrans"/>
    <property type="match status" value="1"/>
</dbReference>
<keyword evidence="5 7" id="KW-1133">Transmembrane helix</keyword>
<keyword evidence="6 7" id="KW-0472">Membrane</keyword>
<reference evidence="10" key="1">
    <citation type="submission" date="2016-10" db="EMBL/GenBank/DDBJ databases">
        <title>The complete genome sequence of the rumen bacterium Butyrivibrio hungatei MB2003.</title>
        <authorList>
            <person name="Palevich N."/>
            <person name="Kelly W.J."/>
            <person name="Leahy S.C."/>
            <person name="Altermann E."/>
            <person name="Rakonjac J."/>
            <person name="Attwood G.T."/>
        </authorList>
    </citation>
    <scope>NUCLEOTIDE SEQUENCE [LARGE SCALE GENOMIC DNA]</scope>
    <source>
        <strain evidence="10">MB2003</strain>
    </source>
</reference>
<proteinExistence type="inferred from homology"/>
<evidence type="ECO:0000259" key="8">
    <source>
        <dbReference type="Pfam" id="PF02397"/>
    </source>
</evidence>
<dbReference type="OrthoDB" id="9808602at2"/>
<evidence type="ECO:0000313" key="9">
    <source>
        <dbReference type="EMBL" id="AOZ95576.1"/>
    </source>
</evidence>
<keyword evidence="3" id="KW-0808">Transferase</keyword>
<dbReference type="InterPro" id="IPR036291">
    <property type="entry name" value="NAD(P)-bd_dom_sf"/>
</dbReference>
<dbReference type="InterPro" id="IPR017473">
    <property type="entry name" value="Undecaprenyl-P_gluc_Ptfrase"/>
</dbReference>
<gene>
    <name evidence="9" type="ORF">bhn_I0542</name>
</gene>
<evidence type="ECO:0000256" key="5">
    <source>
        <dbReference type="ARBA" id="ARBA00022989"/>
    </source>
</evidence>
<dbReference type="AlphaFoldDB" id="A0A1D9NYX6"/>
<dbReference type="RefSeq" id="WP_071175344.1">
    <property type="nucleotide sequence ID" value="NZ_CP017831.1"/>
</dbReference>
<feature type="transmembrane region" description="Helical" evidence="7">
    <location>
        <begin position="286"/>
        <end position="307"/>
    </location>
</feature>
<dbReference type="Pfam" id="PF13727">
    <property type="entry name" value="CoA_binding_3"/>
    <property type="match status" value="1"/>
</dbReference>
<feature type="transmembrane region" description="Helical" evidence="7">
    <location>
        <begin position="51"/>
        <end position="69"/>
    </location>
</feature>
<organism evidence="9 10">
    <name type="scientific">Butyrivibrio hungatei</name>
    <dbReference type="NCBI Taxonomy" id="185008"/>
    <lineage>
        <taxon>Bacteria</taxon>
        <taxon>Bacillati</taxon>
        <taxon>Bacillota</taxon>
        <taxon>Clostridia</taxon>
        <taxon>Lachnospirales</taxon>
        <taxon>Lachnospiraceae</taxon>
        <taxon>Butyrivibrio</taxon>
    </lineage>
</organism>
<feature type="transmembrane region" description="Helical" evidence="7">
    <location>
        <begin position="90"/>
        <end position="106"/>
    </location>
</feature>
<evidence type="ECO:0000256" key="1">
    <source>
        <dbReference type="ARBA" id="ARBA00004141"/>
    </source>
</evidence>
<keyword evidence="10" id="KW-1185">Reference proteome</keyword>
<evidence type="ECO:0000256" key="6">
    <source>
        <dbReference type="ARBA" id="ARBA00023136"/>
    </source>
</evidence>
<name>A0A1D9NYX6_9FIRM</name>
<dbReference type="Gene3D" id="3.40.50.720">
    <property type="entry name" value="NAD(P)-binding Rossmann-like Domain"/>
    <property type="match status" value="1"/>
</dbReference>
<dbReference type="PANTHER" id="PTHR30576">
    <property type="entry name" value="COLANIC BIOSYNTHESIS UDP-GLUCOSE LIPID CARRIER TRANSFERASE"/>
    <property type="match status" value="1"/>
</dbReference>
<accession>A0A1D9NYX6</accession>
<dbReference type="Pfam" id="PF02397">
    <property type="entry name" value="Bac_transf"/>
    <property type="match status" value="1"/>
</dbReference>
<evidence type="ECO:0000256" key="2">
    <source>
        <dbReference type="ARBA" id="ARBA00006464"/>
    </source>
</evidence>
<dbReference type="Proteomes" id="UP000179284">
    <property type="component" value="Chromosome I"/>
</dbReference>
<evidence type="ECO:0000256" key="7">
    <source>
        <dbReference type="SAM" id="Phobius"/>
    </source>
</evidence>
<dbReference type="InterPro" id="IPR017475">
    <property type="entry name" value="EPS_sugar_tfrase"/>
</dbReference>
<sequence length="468" mass="54322">MIKDNQVHLNRAHVVVDGLIVAGSYVASYFVRFGLLWGDRDHAEHLPMLTYFSVLYFLVPAYLFLYYMVQLYTSRRALRLWDEFMDIVKANIMGILSFLVILYMIHQNNFSRGMIVIFFFINVLLTTVSRGFLRKFLRYIRKKGYNMKHILLVGYSRAAEGYISRILDNPQWGYEIAGVLDDFVPIDTSYHGIKVVGKIEQLSEYLENNNYDEITITLPLDDYDRLEELVAQCEKSGVHTKFIPDYSSLFPSNPYTEDVQGLPVINIRYVPLSNSFNRMAKRAVDIVGSLFAIILFSPVMLIAAIAVKTTSKGPIIYKQERIGLNGVPFKMYKFRTMKVQSEAEEKKGWTTKGDPRVTNVGAFLRKTSIDEMPQFFNILFGQMSIVGPRPERPQFVEKFKEQIPRYMVKHQVRPGLTGWAQINGYRGDTSIRKRIDYDIYYIENWSMSFDIKIMLGTIRYGFINKNAY</sequence>
<dbReference type="GO" id="GO:0016020">
    <property type="term" value="C:membrane"/>
    <property type="evidence" value="ECO:0007669"/>
    <property type="project" value="UniProtKB-SubCell"/>
</dbReference>
<dbReference type="EMBL" id="CP017831">
    <property type="protein sequence ID" value="AOZ95576.1"/>
    <property type="molecule type" value="Genomic_DNA"/>
</dbReference>
<dbReference type="PANTHER" id="PTHR30576:SF0">
    <property type="entry name" value="UNDECAPRENYL-PHOSPHATE N-ACETYLGALACTOSAMINYL 1-PHOSPHATE TRANSFERASE-RELATED"/>
    <property type="match status" value="1"/>
</dbReference>
<dbReference type="NCBIfam" id="TIGR03025">
    <property type="entry name" value="EPS_sugtrans"/>
    <property type="match status" value="1"/>
</dbReference>
<dbReference type="GO" id="GO:0016780">
    <property type="term" value="F:phosphotransferase activity, for other substituted phosphate groups"/>
    <property type="evidence" value="ECO:0007669"/>
    <property type="project" value="TreeGrafter"/>
</dbReference>
<feature type="domain" description="Bacterial sugar transferase" evidence="8">
    <location>
        <begin position="281"/>
        <end position="459"/>
    </location>
</feature>
<keyword evidence="4 7" id="KW-0812">Transmembrane</keyword>
<comment type="subcellular location">
    <subcellularLocation>
        <location evidence="1">Membrane</location>
        <topology evidence="1">Multi-pass membrane protein</topology>
    </subcellularLocation>
</comment>
<protein>
    <submittedName>
        <fullName evidence="9">Exopolysaccharide biosynthesis polyprenyl glycosylphosphotransferase</fullName>
    </submittedName>
</protein>
<feature type="transmembrane region" description="Helical" evidence="7">
    <location>
        <begin position="112"/>
        <end position="133"/>
    </location>
</feature>
<evidence type="ECO:0000313" key="10">
    <source>
        <dbReference type="Proteomes" id="UP000179284"/>
    </source>
</evidence>
<comment type="similarity">
    <text evidence="2">Belongs to the bacterial sugar transferase family.</text>
</comment>
<evidence type="ECO:0000256" key="4">
    <source>
        <dbReference type="ARBA" id="ARBA00022692"/>
    </source>
</evidence>
<dbReference type="InterPro" id="IPR003362">
    <property type="entry name" value="Bact_transf"/>
</dbReference>
<evidence type="ECO:0000256" key="3">
    <source>
        <dbReference type="ARBA" id="ARBA00022679"/>
    </source>
</evidence>